<dbReference type="Proteomes" id="UP000658514">
    <property type="component" value="Unassembled WGS sequence"/>
</dbReference>
<comment type="caution">
    <text evidence="2">The sequence shown here is derived from an EMBL/GenBank/DDBJ whole genome shotgun (WGS) entry which is preliminary data.</text>
</comment>
<dbReference type="EMBL" id="JACJQH010000052">
    <property type="protein sequence ID" value="MBD2199079.1"/>
    <property type="molecule type" value="Genomic_DNA"/>
</dbReference>
<evidence type="ECO:0000313" key="2">
    <source>
        <dbReference type="EMBL" id="MBD2199079.1"/>
    </source>
</evidence>
<proteinExistence type="predicted"/>
<gene>
    <name evidence="2" type="ORF">H6G24_26970</name>
</gene>
<evidence type="ECO:0000313" key="3">
    <source>
        <dbReference type="Proteomes" id="UP000658514"/>
    </source>
</evidence>
<keyword evidence="3" id="KW-1185">Reference proteome</keyword>
<feature type="transmembrane region" description="Helical" evidence="1">
    <location>
        <begin position="20"/>
        <end position="39"/>
    </location>
</feature>
<keyword evidence="1" id="KW-0812">Transmembrane</keyword>
<protein>
    <submittedName>
        <fullName evidence="2">Uncharacterized protein</fullName>
    </submittedName>
</protein>
<dbReference type="RefSeq" id="WP_190548048.1">
    <property type="nucleotide sequence ID" value="NZ_CAWPNO010000087.1"/>
</dbReference>
<keyword evidence="1" id="KW-0472">Membrane</keyword>
<reference evidence="2 3" key="1">
    <citation type="journal article" date="2020" name="ISME J.">
        <title>Comparative genomics reveals insights into cyanobacterial evolution and habitat adaptation.</title>
        <authorList>
            <person name="Chen M.Y."/>
            <person name="Teng W.K."/>
            <person name="Zhao L."/>
            <person name="Hu C.X."/>
            <person name="Zhou Y.K."/>
            <person name="Han B.P."/>
            <person name="Song L.R."/>
            <person name="Shu W.S."/>
        </authorList>
    </citation>
    <scope>NUCLEOTIDE SEQUENCE [LARGE SCALE GENOMIC DNA]</scope>
    <source>
        <strain evidence="2 3">FACHB-288</strain>
    </source>
</reference>
<sequence length="75" mass="8548">MVETTNSQPNIYLKRRNPLPLLITGLCIGLIAGAPLGWFSHQFYYRYRSAQVLLCRQQNFGQTEPQLKAVCGSLY</sequence>
<evidence type="ECO:0000256" key="1">
    <source>
        <dbReference type="SAM" id="Phobius"/>
    </source>
</evidence>
<name>A0ABR8AGM1_9CYAN</name>
<organism evidence="2 3">
    <name type="scientific">Calothrix parietina FACHB-288</name>
    <dbReference type="NCBI Taxonomy" id="2692896"/>
    <lineage>
        <taxon>Bacteria</taxon>
        <taxon>Bacillati</taxon>
        <taxon>Cyanobacteriota</taxon>
        <taxon>Cyanophyceae</taxon>
        <taxon>Nostocales</taxon>
        <taxon>Calotrichaceae</taxon>
        <taxon>Calothrix</taxon>
    </lineage>
</organism>
<accession>A0ABR8AGM1</accession>
<keyword evidence="1" id="KW-1133">Transmembrane helix</keyword>